<name>A0A0M3IWM3_ASCLU</name>
<organism evidence="5 6">
    <name type="scientific">Ascaris lumbricoides</name>
    <name type="common">Giant roundworm</name>
    <dbReference type="NCBI Taxonomy" id="6252"/>
    <lineage>
        <taxon>Eukaryota</taxon>
        <taxon>Metazoa</taxon>
        <taxon>Ecdysozoa</taxon>
        <taxon>Nematoda</taxon>
        <taxon>Chromadorea</taxon>
        <taxon>Rhabditida</taxon>
        <taxon>Spirurina</taxon>
        <taxon>Ascaridomorpha</taxon>
        <taxon>Ascaridoidea</taxon>
        <taxon>Ascarididae</taxon>
        <taxon>Ascaris</taxon>
    </lineage>
</organism>
<evidence type="ECO:0000256" key="4">
    <source>
        <dbReference type="ARBA" id="ARBA00023136"/>
    </source>
</evidence>
<dbReference type="WBParaSite" id="ALUE_0002315101-mRNA-1">
    <property type="protein sequence ID" value="ALUE_0002315101-mRNA-1"/>
    <property type="gene ID" value="ALUE_0002315101"/>
</dbReference>
<dbReference type="GO" id="GO:0016020">
    <property type="term" value="C:membrane"/>
    <property type="evidence" value="ECO:0007669"/>
    <property type="project" value="UniProtKB-SubCell"/>
</dbReference>
<evidence type="ECO:0000256" key="3">
    <source>
        <dbReference type="ARBA" id="ARBA00022989"/>
    </source>
</evidence>
<comment type="subcellular location">
    <subcellularLocation>
        <location evidence="1">Membrane</location>
        <topology evidence="1">Multi-pass membrane protein</topology>
    </subcellularLocation>
</comment>
<keyword evidence="4" id="KW-0472">Membrane</keyword>
<sequence>MFRFGWEDDFHNDSLSTWQKLKPRIWRLFDEPSSSQGAKVMPHPFLLLCILTSPCTSLSSIFPSHSHPPHSFCSLSSSFSYLSISPYLLCFPPISFSSSPTSPLLFLLSPLILLNSPSCFFFSSVHSTSC</sequence>
<dbReference type="AlphaFoldDB" id="A0A0M3IWM3"/>
<evidence type="ECO:0000256" key="2">
    <source>
        <dbReference type="ARBA" id="ARBA00022692"/>
    </source>
</evidence>
<dbReference type="Proteomes" id="UP000036681">
    <property type="component" value="Unplaced"/>
</dbReference>
<proteinExistence type="predicted"/>
<dbReference type="InterPro" id="IPR027359">
    <property type="entry name" value="Volt_channel_dom_sf"/>
</dbReference>
<keyword evidence="2" id="KW-0812">Transmembrane</keyword>
<evidence type="ECO:0000256" key="1">
    <source>
        <dbReference type="ARBA" id="ARBA00004141"/>
    </source>
</evidence>
<evidence type="ECO:0000313" key="5">
    <source>
        <dbReference type="Proteomes" id="UP000036681"/>
    </source>
</evidence>
<evidence type="ECO:0000313" key="6">
    <source>
        <dbReference type="WBParaSite" id="ALUE_0002315101-mRNA-1"/>
    </source>
</evidence>
<keyword evidence="3" id="KW-1133">Transmembrane helix</keyword>
<protein>
    <submittedName>
        <fullName evidence="6">Uncharacterized protein</fullName>
    </submittedName>
</protein>
<dbReference type="Gene3D" id="1.20.120.350">
    <property type="entry name" value="Voltage-gated potassium channels. Chain C"/>
    <property type="match status" value="1"/>
</dbReference>
<accession>A0A0M3IWM3</accession>
<keyword evidence="5" id="KW-1185">Reference proteome</keyword>
<reference evidence="6" key="1">
    <citation type="submission" date="2017-02" db="UniProtKB">
        <authorList>
            <consortium name="WormBaseParasite"/>
        </authorList>
    </citation>
    <scope>IDENTIFICATION</scope>
</reference>